<comment type="caution">
    <text evidence="2">The sequence shown here is derived from an EMBL/GenBank/DDBJ whole genome shotgun (WGS) entry which is preliminary data.</text>
</comment>
<evidence type="ECO:0000313" key="2">
    <source>
        <dbReference type="EMBL" id="EDS73675.1"/>
    </source>
</evidence>
<dbReference type="HOGENOM" id="CLU_1508111_0_0_9"/>
<evidence type="ECO:0000313" key="3">
    <source>
        <dbReference type="Proteomes" id="UP000004910"/>
    </source>
</evidence>
<sequence>MKKTYKKYIAGGLAMAITATTLGTATPVFAHENSSVREIVQTLNLSASELAEYDKITNAFVEQYGKEGITEVVNQSLDISTSPKEEKGAVSVTAKVLLKLLKEKGSAIIKAIKKIPGVGTAIGNFLEKHMGSLINFLEKVNGGAEAALVRFFTEIMGLKQSTAEIWADVIMSVLGIFL</sequence>
<dbReference type="RefSeq" id="WP_004610566.1">
    <property type="nucleotide sequence ID" value="NZ_CP102275.1"/>
</dbReference>
<proteinExistence type="predicted"/>
<feature type="chain" id="PRO_5002762749" description="Gram-positive signal peptide protein, YSIRK family" evidence="1">
    <location>
        <begin position="31"/>
        <end position="178"/>
    </location>
</feature>
<name>B1C4T1_9FIRM</name>
<keyword evidence="1" id="KW-0732">Signal</keyword>
<dbReference type="STRING" id="428126.CLOSPI_02100"/>
<keyword evidence="3" id="KW-1185">Reference proteome</keyword>
<dbReference type="AlphaFoldDB" id="B1C4T1"/>
<protein>
    <recommendedName>
        <fullName evidence="4">Gram-positive signal peptide protein, YSIRK family</fullName>
    </recommendedName>
</protein>
<organism evidence="2 3">
    <name type="scientific">Thomasclavelia spiroformis DSM 1552</name>
    <dbReference type="NCBI Taxonomy" id="428126"/>
    <lineage>
        <taxon>Bacteria</taxon>
        <taxon>Bacillati</taxon>
        <taxon>Bacillota</taxon>
        <taxon>Erysipelotrichia</taxon>
        <taxon>Erysipelotrichales</taxon>
        <taxon>Coprobacillaceae</taxon>
        <taxon>Thomasclavelia</taxon>
    </lineage>
</organism>
<reference evidence="2" key="2">
    <citation type="submission" date="2014-06" db="EMBL/GenBank/DDBJ databases">
        <title>Draft genome sequence of Clostridium spiroforme (DSM 1552).</title>
        <authorList>
            <person name="Sudarsanam P."/>
            <person name="Ley R."/>
            <person name="Guruge J."/>
            <person name="Turnbaugh P.J."/>
            <person name="Mahowald M."/>
            <person name="Liep D."/>
            <person name="Gordon J."/>
        </authorList>
    </citation>
    <scope>NUCLEOTIDE SEQUENCE</scope>
    <source>
        <strain evidence="2">DSM 1552</strain>
    </source>
</reference>
<dbReference type="EMBL" id="ABIK02000015">
    <property type="protein sequence ID" value="EDS73675.1"/>
    <property type="molecule type" value="Genomic_DNA"/>
</dbReference>
<gene>
    <name evidence="2" type="ORF">CLOSPI_02100</name>
</gene>
<dbReference type="Proteomes" id="UP000004910">
    <property type="component" value="Unassembled WGS sequence"/>
</dbReference>
<feature type="signal peptide" evidence="1">
    <location>
        <begin position="1"/>
        <end position="30"/>
    </location>
</feature>
<evidence type="ECO:0000256" key="1">
    <source>
        <dbReference type="SAM" id="SignalP"/>
    </source>
</evidence>
<reference evidence="2" key="1">
    <citation type="submission" date="2008-02" db="EMBL/GenBank/DDBJ databases">
        <authorList>
            <person name="Fulton L."/>
            <person name="Clifton S."/>
            <person name="Fulton B."/>
            <person name="Xu J."/>
            <person name="Minx P."/>
            <person name="Pepin K.H."/>
            <person name="Johnson M."/>
            <person name="Thiruvilangam P."/>
            <person name="Bhonagiri V."/>
            <person name="Nash W.E."/>
            <person name="Mardis E.R."/>
            <person name="Wilson R.K."/>
        </authorList>
    </citation>
    <scope>NUCLEOTIDE SEQUENCE [LARGE SCALE GENOMIC DNA]</scope>
    <source>
        <strain evidence="2">DSM 1552</strain>
    </source>
</reference>
<evidence type="ECO:0008006" key="4">
    <source>
        <dbReference type="Google" id="ProtNLM"/>
    </source>
</evidence>
<accession>B1C4T1</accession>
<dbReference type="GeneID" id="94016532"/>